<protein>
    <submittedName>
        <fullName evidence="1">Uncharacterized protein</fullName>
    </submittedName>
</protein>
<feature type="non-terminal residue" evidence="1">
    <location>
        <position position="1"/>
    </location>
</feature>
<proteinExistence type="predicted"/>
<keyword evidence="2" id="KW-1185">Reference proteome</keyword>
<dbReference type="Proteomes" id="UP001189429">
    <property type="component" value="Unassembled WGS sequence"/>
</dbReference>
<accession>A0ABN9TC22</accession>
<name>A0ABN9TC22_9DINO</name>
<gene>
    <name evidence="1" type="ORF">PCOR1329_LOCUS37657</name>
</gene>
<feature type="non-terminal residue" evidence="1">
    <location>
        <position position="255"/>
    </location>
</feature>
<evidence type="ECO:0000313" key="1">
    <source>
        <dbReference type="EMBL" id="CAK0843248.1"/>
    </source>
</evidence>
<reference evidence="1" key="1">
    <citation type="submission" date="2023-10" db="EMBL/GenBank/DDBJ databases">
        <authorList>
            <person name="Chen Y."/>
            <person name="Shah S."/>
            <person name="Dougan E. K."/>
            <person name="Thang M."/>
            <person name="Chan C."/>
        </authorList>
    </citation>
    <scope>NUCLEOTIDE SEQUENCE [LARGE SCALE GENOMIC DNA]</scope>
</reference>
<sequence>ALESENMNDIAQLRTCMEELEQMMAEEDQDMGFAAQGVQRVLFQPPSEETSTQAQMQELRGLLIGMARDAYQIPVDAPLSPTLVAAAPVRGTAVNTAEVDIFPDSKSATELVTGEAAIAEHGALAKLAAITFSGSIVVDVRPRLASISDCPADSVAKKVARDAGLCVAQFNAKSVYDRQSKGFRGKRRLMRIRILGAQFEKIGLRIVGFQDSRNPEGIRMSGPFLAVSSGAASGGLGCELWLDMEEPLATHKDKE</sequence>
<evidence type="ECO:0000313" key="2">
    <source>
        <dbReference type="Proteomes" id="UP001189429"/>
    </source>
</evidence>
<dbReference type="EMBL" id="CAUYUJ010014564">
    <property type="protein sequence ID" value="CAK0843248.1"/>
    <property type="molecule type" value="Genomic_DNA"/>
</dbReference>
<organism evidence="1 2">
    <name type="scientific">Prorocentrum cordatum</name>
    <dbReference type="NCBI Taxonomy" id="2364126"/>
    <lineage>
        <taxon>Eukaryota</taxon>
        <taxon>Sar</taxon>
        <taxon>Alveolata</taxon>
        <taxon>Dinophyceae</taxon>
        <taxon>Prorocentrales</taxon>
        <taxon>Prorocentraceae</taxon>
        <taxon>Prorocentrum</taxon>
    </lineage>
</organism>
<comment type="caution">
    <text evidence="1">The sequence shown here is derived from an EMBL/GenBank/DDBJ whole genome shotgun (WGS) entry which is preliminary data.</text>
</comment>